<dbReference type="Proteomes" id="UP001177744">
    <property type="component" value="Unassembled WGS sequence"/>
</dbReference>
<dbReference type="GO" id="GO:0003735">
    <property type="term" value="F:structural constituent of ribosome"/>
    <property type="evidence" value="ECO:0007669"/>
    <property type="project" value="InterPro"/>
</dbReference>
<dbReference type="AlphaFoldDB" id="A0AA40I2Z9"/>
<evidence type="ECO:0000256" key="2">
    <source>
        <dbReference type="ARBA" id="ARBA00022980"/>
    </source>
</evidence>
<evidence type="ECO:0000313" key="5">
    <source>
        <dbReference type="EMBL" id="KAK1342093.1"/>
    </source>
</evidence>
<comment type="similarity">
    <text evidence="1">Belongs to the universal ribosomal protein uL23 family.</text>
</comment>
<accession>A0AA40I2Z9</accession>
<gene>
    <name evidence="5" type="ORF">QTO34_016846</name>
</gene>
<dbReference type="InterPro" id="IPR012678">
    <property type="entry name" value="Ribosomal_uL23/eL15/eS24_sf"/>
</dbReference>
<dbReference type="PANTHER" id="PTHR11620">
    <property type="entry name" value="60S RIBOSOMAL PROTEIN L23A"/>
    <property type="match status" value="1"/>
</dbReference>
<evidence type="ECO:0000256" key="3">
    <source>
        <dbReference type="ARBA" id="ARBA00023274"/>
    </source>
</evidence>
<reference evidence="5" key="1">
    <citation type="submission" date="2023-06" db="EMBL/GenBank/DDBJ databases">
        <title>Reference genome for the Northern bat (Eptesicus nilssonii), a most northern bat species.</title>
        <authorList>
            <person name="Laine V.N."/>
            <person name="Pulliainen A.T."/>
            <person name="Lilley T.M."/>
        </authorList>
    </citation>
    <scope>NUCLEOTIDE SEQUENCE</scope>
    <source>
        <strain evidence="5">BLF_Eptnil</strain>
        <tissue evidence="5">Kidney</tissue>
    </source>
</reference>
<dbReference type="EMBL" id="JAULJE010000006">
    <property type="protein sequence ID" value="KAK1342093.1"/>
    <property type="molecule type" value="Genomic_DNA"/>
</dbReference>
<sequence>MTQTLSSRRHWRRELSVLLAQSATPATLSPAPCASCWPNRGDWLIREGTTPITLLLLPLLATSATKLPRTLQVAYRSLANERSEKVFPLQLTHRGGTAVCHGLIAHNCPPLLAILWWPSCVQMGVAIFGHMGAAILDDWASSCLLHLLPAMAPLSPTISGAGAMRNRDLQQQLAGDVLHLISRFLTTDFKKRSLSTPLPASAQALLWTVSPNSEPETEASNKTPSAAATSNVQNFVHQASILLNKGYYANKHHSATPTIGLAGGWGAGLRVAYPAVVEKIKMAAPSLLRSVAGVSSLSAGAAKLDPPPEGFLIRPQTQQSEPGQQGMEASSAAGKPQALQTEPGQQGMGSSLMAMKAKKEAPAPSQVEATAKVLKAKKVKKEGNATLEAASISSEKSPRRHKHDHGTILKFSLTAKSAMKRTEDNSSHVFTVDANKHQMKPAVKKLYDIDVTKEAASKMTPNEPHLMPLCNLLSFKGLIRPQVPSFAGLVPPNCPSLLAILWQPSCVHLGTAIFDYIGAAILGPVHDLIMHLVHQLAVCPLVPQAFRKASAAGQRLSKGALCRPQTRQTAPPLWLLIAGEPAGCLSVGAPGLPKASGAAMTQTLSSRRQWRRELSVLLAQSATRPP</sequence>
<dbReference type="GO" id="GO:0006412">
    <property type="term" value="P:translation"/>
    <property type="evidence" value="ECO:0007669"/>
    <property type="project" value="InterPro"/>
</dbReference>
<keyword evidence="2" id="KW-0689">Ribosomal protein</keyword>
<dbReference type="Gene3D" id="3.30.70.330">
    <property type="match status" value="1"/>
</dbReference>
<name>A0AA40I2Z9_CNENI</name>
<keyword evidence="6" id="KW-1185">Reference proteome</keyword>
<protein>
    <submittedName>
        <fullName evidence="5">Uncharacterized protein</fullName>
    </submittedName>
</protein>
<proteinExistence type="inferred from homology"/>
<evidence type="ECO:0000256" key="1">
    <source>
        <dbReference type="ARBA" id="ARBA00006700"/>
    </source>
</evidence>
<organism evidence="5 6">
    <name type="scientific">Cnephaeus nilssonii</name>
    <name type="common">Northern bat</name>
    <name type="synonym">Eptesicus nilssonii</name>
    <dbReference type="NCBI Taxonomy" id="3371016"/>
    <lineage>
        <taxon>Eukaryota</taxon>
        <taxon>Metazoa</taxon>
        <taxon>Chordata</taxon>
        <taxon>Craniata</taxon>
        <taxon>Vertebrata</taxon>
        <taxon>Euteleostomi</taxon>
        <taxon>Mammalia</taxon>
        <taxon>Eutheria</taxon>
        <taxon>Laurasiatheria</taxon>
        <taxon>Chiroptera</taxon>
        <taxon>Yangochiroptera</taxon>
        <taxon>Vespertilionidae</taxon>
        <taxon>Cnephaeus</taxon>
    </lineage>
</organism>
<feature type="region of interest" description="Disordered" evidence="4">
    <location>
        <begin position="305"/>
        <end position="349"/>
    </location>
</feature>
<dbReference type="SUPFAM" id="SSF54189">
    <property type="entry name" value="Ribosomal proteins S24e, L23 and L15e"/>
    <property type="match status" value="1"/>
</dbReference>
<evidence type="ECO:0000313" key="6">
    <source>
        <dbReference type="Proteomes" id="UP001177744"/>
    </source>
</evidence>
<dbReference type="InterPro" id="IPR012677">
    <property type="entry name" value="Nucleotide-bd_a/b_plait_sf"/>
</dbReference>
<dbReference type="GO" id="GO:0044391">
    <property type="term" value="C:ribosomal subunit"/>
    <property type="evidence" value="ECO:0007669"/>
    <property type="project" value="UniProtKB-ARBA"/>
</dbReference>
<keyword evidence="3" id="KW-0687">Ribonucleoprotein</keyword>
<dbReference type="InterPro" id="IPR013025">
    <property type="entry name" value="Ribosomal_uL23-like"/>
</dbReference>
<comment type="caution">
    <text evidence="5">The sequence shown here is derived from an EMBL/GenBank/DDBJ whole genome shotgun (WGS) entry which is preliminary data.</text>
</comment>
<evidence type="ECO:0000256" key="4">
    <source>
        <dbReference type="SAM" id="MobiDB-lite"/>
    </source>
</evidence>